<feature type="compositionally biased region" description="Polar residues" evidence="19">
    <location>
        <begin position="1"/>
        <end position="11"/>
    </location>
</feature>
<evidence type="ECO:0000256" key="5">
    <source>
        <dbReference type="ARBA" id="ARBA00022514"/>
    </source>
</evidence>
<keyword evidence="11" id="KW-0862">Zinc</keyword>
<dbReference type="GO" id="GO:0005164">
    <property type="term" value="F:tumor necrosis factor receptor binding"/>
    <property type="evidence" value="ECO:0007669"/>
    <property type="project" value="InterPro"/>
</dbReference>
<dbReference type="RefSeq" id="XP_019644951.1">
    <property type="nucleotide sequence ID" value="XM_019789392.1"/>
</dbReference>
<evidence type="ECO:0000256" key="3">
    <source>
        <dbReference type="ARBA" id="ARBA00008670"/>
    </source>
</evidence>
<evidence type="ECO:0000256" key="10">
    <source>
        <dbReference type="ARBA" id="ARBA00022723"/>
    </source>
</evidence>
<evidence type="ECO:0000256" key="17">
    <source>
        <dbReference type="ARBA" id="ARBA00074586"/>
    </source>
</evidence>
<keyword evidence="9" id="KW-0053">Apoptosis</keyword>
<dbReference type="Pfam" id="PF00229">
    <property type="entry name" value="TNF"/>
    <property type="match status" value="1"/>
</dbReference>
<keyword evidence="8" id="KW-0812">Transmembrane</keyword>
<proteinExistence type="inferred from homology"/>
<dbReference type="PROSITE" id="PS50049">
    <property type="entry name" value="THD_2"/>
    <property type="match status" value="1"/>
</dbReference>
<dbReference type="SUPFAM" id="SSF49842">
    <property type="entry name" value="TNF-like"/>
    <property type="match status" value="1"/>
</dbReference>
<gene>
    <name evidence="22" type="primary">LOC109485726</name>
</gene>
<evidence type="ECO:0000256" key="11">
    <source>
        <dbReference type="ARBA" id="ARBA00022833"/>
    </source>
</evidence>
<dbReference type="InterPro" id="IPR008983">
    <property type="entry name" value="Tumour_necrosis_fac-like_dom"/>
</dbReference>
<dbReference type="InterPro" id="IPR006052">
    <property type="entry name" value="TNF_dom"/>
</dbReference>
<evidence type="ECO:0000256" key="19">
    <source>
        <dbReference type="SAM" id="MobiDB-lite"/>
    </source>
</evidence>
<keyword evidence="13" id="KW-1133">Transmembrane helix</keyword>
<dbReference type="GO" id="GO:0006955">
    <property type="term" value="P:immune response"/>
    <property type="evidence" value="ECO:0007669"/>
    <property type="project" value="InterPro"/>
</dbReference>
<dbReference type="GO" id="GO:2001238">
    <property type="term" value="P:positive regulation of extrinsic apoptotic signaling pathway"/>
    <property type="evidence" value="ECO:0007669"/>
    <property type="project" value="UniProtKB-ARBA"/>
</dbReference>
<dbReference type="GO" id="GO:0046872">
    <property type="term" value="F:metal ion binding"/>
    <property type="evidence" value="ECO:0007669"/>
    <property type="project" value="UniProtKB-KW"/>
</dbReference>
<keyword evidence="14" id="KW-0472">Membrane</keyword>
<dbReference type="GO" id="GO:0005886">
    <property type="term" value="C:plasma membrane"/>
    <property type="evidence" value="ECO:0007669"/>
    <property type="project" value="UniProtKB-SubCell"/>
</dbReference>
<evidence type="ECO:0000256" key="14">
    <source>
        <dbReference type="ARBA" id="ARBA00023136"/>
    </source>
</evidence>
<accession>A0A6P5ASF7</accession>
<comment type="subunit">
    <text evidence="16">Homotrimer. One TNFSF10 homotrimer interacts with three TNFSF10A mononers. One TNFSF10 homotrimer interacts with three TNFSF10B mononers.</text>
</comment>
<keyword evidence="10" id="KW-0479">Metal-binding</keyword>
<reference evidence="22" key="1">
    <citation type="submission" date="2025-08" db="UniProtKB">
        <authorList>
            <consortium name="RefSeq"/>
        </authorList>
    </citation>
    <scope>IDENTIFICATION</scope>
    <source>
        <tissue evidence="22">Gonad</tissue>
    </source>
</reference>
<keyword evidence="21" id="KW-1185">Reference proteome</keyword>
<evidence type="ECO:0000256" key="8">
    <source>
        <dbReference type="ARBA" id="ARBA00022692"/>
    </source>
</evidence>
<keyword evidence="7" id="KW-0597">Phosphoprotein</keyword>
<feature type="domain" description="THD" evidence="20">
    <location>
        <begin position="132"/>
        <end position="284"/>
    </location>
</feature>
<name>A0A6P5ASF7_BRABE</name>
<evidence type="ECO:0000256" key="4">
    <source>
        <dbReference type="ARBA" id="ARBA00022475"/>
    </source>
</evidence>
<sequence length="284" mass="32427">MLSNRQPSYSNIGWDPPDLSPQTAEKKAQIGLKSSKCPVIIAVSLCSVVNAAVLSAGVCLWVEFQREVDSLQQSYTKLQERQYQHEGLNETALQLAVERRLTALREQEEGTIWLPTDRDTPFRNVSRRTHKPTAHLTGSLQDNSLADDRKGGLSKIRSWETRQGLATLANGMRHKRGHLIIPTDGLYFIYSQLYYRFLNPPKTESKTYQLIHYTYKQNSYPKPLQIMKSARNTCWSKNVEFGLYTSYQGGVFRLQKGDRIWVAVSNMSMVCLEETSSYFGAFMI</sequence>
<dbReference type="Proteomes" id="UP000515135">
    <property type="component" value="Unplaced"/>
</dbReference>
<evidence type="ECO:0000256" key="16">
    <source>
        <dbReference type="ARBA" id="ARBA00063957"/>
    </source>
</evidence>
<comment type="similarity">
    <text evidence="3">Belongs to the tumor necrosis factor family.</text>
</comment>
<evidence type="ECO:0000256" key="13">
    <source>
        <dbReference type="ARBA" id="ARBA00022989"/>
    </source>
</evidence>
<comment type="subcellular location">
    <subcellularLocation>
        <location evidence="1">Cell membrane</location>
        <topology evidence="1">Single-pass type II membrane protein</topology>
    </subcellularLocation>
    <subcellularLocation>
        <location evidence="2">Secreted</location>
    </subcellularLocation>
</comment>
<dbReference type="GO" id="GO:0005125">
    <property type="term" value="F:cytokine activity"/>
    <property type="evidence" value="ECO:0007669"/>
    <property type="project" value="UniProtKB-KW"/>
</dbReference>
<evidence type="ECO:0000256" key="6">
    <source>
        <dbReference type="ARBA" id="ARBA00022525"/>
    </source>
</evidence>
<dbReference type="GO" id="GO:0006915">
    <property type="term" value="P:apoptotic process"/>
    <property type="evidence" value="ECO:0007669"/>
    <property type="project" value="UniProtKB-KW"/>
</dbReference>
<dbReference type="Gene3D" id="2.60.120.40">
    <property type="match status" value="1"/>
</dbReference>
<protein>
    <recommendedName>
        <fullName evidence="17">Tumor necrosis factor ligand superfamily member 10</fullName>
    </recommendedName>
    <alternativeName>
        <fullName evidence="18">TNF-related apoptosis-inducing ligand</fullName>
    </alternativeName>
</protein>
<evidence type="ECO:0000259" key="20">
    <source>
        <dbReference type="PROSITE" id="PS50049"/>
    </source>
</evidence>
<dbReference type="AlphaFoldDB" id="A0A6P5ASF7"/>
<keyword evidence="12" id="KW-0735">Signal-anchor</keyword>
<dbReference type="FunFam" id="2.60.120.40:FF:000014">
    <property type="entry name" value="Tumor necrosis factor ligand superfamily member"/>
    <property type="match status" value="1"/>
</dbReference>
<keyword evidence="5" id="KW-0202">Cytokine</keyword>
<dbReference type="SMART" id="SM00207">
    <property type="entry name" value="TNF"/>
    <property type="match status" value="1"/>
</dbReference>
<dbReference type="PANTHER" id="PTHR11471">
    <property type="entry name" value="TUMOR NECROSIS FACTOR FAMILY MEMBER"/>
    <property type="match status" value="1"/>
</dbReference>
<dbReference type="GO" id="GO:0005615">
    <property type="term" value="C:extracellular space"/>
    <property type="evidence" value="ECO:0007669"/>
    <property type="project" value="UniProtKB-KW"/>
</dbReference>
<evidence type="ECO:0000256" key="15">
    <source>
        <dbReference type="ARBA" id="ARBA00055277"/>
    </source>
</evidence>
<evidence type="ECO:0000256" key="1">
    <source>
        <dbReference type="ARBA" id="ARBA00004401"/>
    </source>
</evidence>
<organism evidence="21 22">
    <name type="scientific">Branchiostoma belcheri</name>
    <name type="common">Amphioxus</name>
    <dbReference type="NCBI Taxonomy" id="7741"/>
    <lineage>
        <taxon>Eukaryota</taxon>
        <taxon>Metazoa</taxon>
        <taxon>Chordata</taxon>
        <taxon>Cephalochordata</taxon>
        <taxon>Leptocardii</taxon>
        <taxon>Amphioxiformes</taxon>
        <taxon>Branchiostomatidae</taxon>
        <taxon>Branchiostoma</taxon>
    </lineage>
</organism>
<dbReference type="PANTHER" id="PTHR11471:SF13">
    <property type="entry name" value="TNF FAMILY PROFILE DOMAIN-CONTAINING PROTEIN"/>
    <property type="match status" value="1"/>
</dbReference>
<evidence type="ECO:0000256" key="2">
    <source>
        <dbReference type="ARBA" id="ARBA00004613"/>
    </source>
</evidence>
<keyword evidence="6" id="KW-0964">Secreted</keyword>
<dbReference type="GeneID" id="109485726"/>
<dbReference type="CDD" id="cd00184">
    <property type="entry name" value="TNF"/>
    <property type="match status" value="1"/>
</dbReference>
<evidence type="ECO:0000313" key="21">
    <source>
        <dbReference type="Proteomes" id="UP000515135"/>
    </source>
</evidence>
<evidence type="ECO:0000313" key="22">
    <source>
        <dbReference type="RefSeq" id="XP_019644951.1"/>
    </source>
</evidence>
<evidence type="ECO:0000256" key="12">
    <source>
        <dbReference type="ARBA" id="ARBA00022968"/>
    </source>
</evidence>
<dbReference type="OrthoDB" id="9446605at2759"/>
<feature type="region of interest" description="Disordered" evidence="19">
    <location>
        <begin position="1"/>
        <end position="20"/>
    </location>
</feature>
<comment type="function">
    <text evidence="15">Cytokine that binds to TNFRSF10A/TRAILR1, TNFRSF10B/TRAILR2, TNFRSF10C/TRAILR3, TNFRSF10D/TRAILR4 and possibly also to TNFRSF11B/OPG. Induces apoptosis. Its activity may be modulated by binding to the decoy receptors TNFRSF10C/TRAILR3, TNFRSF10D/TRAILR4 and TNFRSF11B/OPG that cannot induce apoptosis.</text>
</comment>
<dbReference type="KEGG" id="bbel:109485726"/>
<evidence type="ECO:0000256" key="7">
    <source>
        <dbReference type="ARBA" id="ARBA00022553"/>
    </source>
</evidence>
<dbReference type="InterPro" id="IPR021184">
    <property type="entry name" value="TNF_CS"/>
</dbReference>
<keyword evidence="4" id="KW-1003">Cell membrane</keyword>
<dbReference type="PROSITE" id="PS00251">
    <property type="entry name" value="THD_1"/>
    <property type="match status" value="1"/>
</dbReference>
<evidence type="ECO:0000256" key="9">
    <source>
        <dbReference type="ARBA" id="ARBA00022703"/>
    </source>
</evidence>
<evidence type="ECO:0000256" key="18">
    <source>
        <dbReference type="ARBA" id="ARBA00083215"/>
    </source>
</evidence>